<dbReference type="Proteomes" id="UP001159427">
    <property type="component" value="Unassembled WGS sequence"/>
</dbReference>
<dbReference type="PANTHER" id="PTHR45774:SF3">
    <property type="entry name" value="BTB (POZ) DOMAIN-CONTAINING 2B-RELATED"/>
    <property type="match status" value="1"/>
</dbReference>
<protein>
    <recommendedName>
        <fullName evidence="3">BTB domain-containing protein</fullName>
    </recommendedName>
</protein>
<comment type="subcellular location">
    <subcellularLocation>
        <location evidence="1">Cytoplasm</location>
    </subcellularLocation>
</comment>
<dbReference type="Pfam" id="PF08005">
    <property type="entry name" value="PHR"/>
    <property type="match status" value="3"/>
</dbReference>
<feature type="domain" description="BTB" evidence="3">
    <location>
        <begin position="28"/>
        <end position="102"/>
    </location>
</feature>
<dbReference type="Gene3D" id="3.30.710.10">
    <property type="entry name" value="Potassium Channel Kv1.1, Chain A"/>
    <property type="match status" value="4"/>
</dbReference>
<dbReference type="PROSITE" id="PS50097">
    <property type="entry name" value="BTB"/>
    <property type="match status" value="4"/>
</dbReference>
<reference evidence="4 5" key="1">
    <citation type="submission" date="2022-05" db="EMBL/GenBank/DDBJ databases">
        <authorList>
            <consortium name="Genoscope - CEA"/>
            <person name="William W."/>
        </authorList>
    </citation>
    <scope>NUCLEOTIDE SEQUENCE [LARGE SCALE GENOMIC DNA]</scope>
</reference>
<feature type="domain" description="BTB" evidence="3">
    <location>
        <begin position="853"/>
        <end position="927"/>
    </location>
</feature>
<evidence type="ECO:0000256" key="1">
    <source>
        <dbReference type="ARBA" id="ARBA00004496"/>
    </source>
</evidence>
<dbReference type="InterPro" id="IPR038648">
    <property type="entry name" value="PHR_sf"/>
</dbReference>
<sequence>MSTETNWQTTRPTIRERGKFMLNNDRLSDVKFIATKSNGESESKQVIPAHKFILAIGSPVFEAMFYGELAETKDTIELPDCDNGSLLELFRYMYSDEVNFSGSNVMGVLYLAKKYIVPSLTNKCAEYLKEKLDPSNVFSILPFAQKYEEKALVDRCWMLIENHTEAAVKSEGFETIERSLLEEVVARDNLSIKEVSLFQAVDRWATTQCEKQGLAEEGPMKRRILGEEMIKALRFPSPRGKLTHAGHCIRCCRFPLCSPTWNYNGERSDLLCFSVDKNITLHGLRLFGSENNRYTLTLKVTDTGSRITVVSKSGTYSSKLLHSKHFSYHGFEVMFDSAAVLKSNARYQIEALISGPPSGRGCNGLGRIFDTVKESVVTFTFSSVDREDSNCTDVNDGQFPEILFSKFDVLLRFPQSNMSVETNWQTARPTIRERAKFMLNNDRLSDVKFIATKSSGESESKQVISAHKFILAIGSPVFEAMFYGELAEAKDTIELPDCDHESLLELFRYMYSDEVNLSGSNVMGVLYLAKKYMVPSLTDKCMEYLKEKLDPSNVFIILPFAQKYEHKTLEDRCWNVIDEQTEAAVNSDGFEMIEKSLLERVIARDNLKIKEVALFQAVIRWTTKQCEKQGLVADGKVKRRIIGEKAIKAIRFPSMTMEEFASVVIDTNLLTTEETNGLFKFFAIPRHSAPVEFPKNERRPRIVRCERFGSVKGIWGYGKSIDYLGFTVDRDIKLRGISLFGSENNSYKVTLEVKNADNNTTIVSKSGTYPSNILPSKRHRYHGYEVLFDSAVLLKKNIRYNIEAFIIGPDSERGEKGFDTVKESDVTFTFSKIEGKVDSNGTSHSSGQFPEFFDVKFVAANSNGETESKQVIPAHKFILAIGSPVFEAMFYGELAEIKETIELPDCDYESLLELFRYMYSDEVHLTGSNVMGVLYLAKKYIVPSLTDKCTEYLKERLDPSNVFSILPSSLKYEEKALVDRCWKVIENQTEAAVKSEGFETIERSLLQEIVVRDSLTIKEVALFKAVDGWVTKQCEKQGLVPDGKVKRRIIGERAIKAIRFPLMTIEEFASVVIDTNLLTTEETNGLFKFFAIPGHSAPVEFPKNERLPRIVRCERFGSVSGKWNYNGLSTDYLVLTVDRDVKLHGISLFGSENNSYEVTLEVKKANNNTTIVSKSGTYPSNILPSKRHRYQGYEVFFDSAVRLKKNIRYNIEALITGPASERGETGFGTVKESDVTFTFSNIEGYVKSNGTNNTSGQFAEPTIREKGKFMLNNDRLSDVKFVAANSNGESESKQVIPAHKFILAIGSPVFEAMFYGDLAETKDTIELPDCDYESLLELFRYLYSDEVNLSGSNVMGVLYLAKKYIVPSLTDKCVEYLKGKLDPSNVFSVLPSSLKYEEKALEDRCWKVIENQTEAFVKSEGFETIERSLLEAIVARDTLTIEEVALFKAVDGWATRQCEKQGLAAEGQIKRRILGDKAIKAIRFPVMTVEEFADVVLDTNILYLNEMASLFRFFLSALPSPPLPFSDTLRHG</sequence>
<feature type="non-terminal residue" evidence="4">
    <location>
        <position position="1532"/>
    </location>
</feature>
<dbReference type="PANTHER" id="PTHR45774">
    <property type="entry name" value="BTB/POZ DOMAIN-CONTAINING"/>
    <property type="match status" value="1"/>
</dbReference>
<evidence type="ECO:0000259" key="3">
    <source>
        <dbReference type="PROSITE" id="PS50097"/>
    </source>
</evidence>
<keyword evidence="5" id="KW-1185">Reference proteome</keyword>
<dbReference type="InterPro" id="IPR012983">
    <property type="entry name" value="PHR"/>
</dbReference>
<gene>
    <name evidence="4" type="ORF">PEVE_00003794</name>
</gene>
<dbReference type="Pfam" id="PF07707">
    <property type="entry name" value="BACK"/>
    <property type="match status" value="4"/>
</dbReference>
<evidence type="ECO:0000256" key="2">
    <source>
        <dbReference type="ARBA" id="ARBA00022490"/>
    </source>
</evidence>
<dbReference type="SMART" id="SM00225">
    <property type="entry name" value="BTB"/>
    <property type="match status" value="4"/>
</dbReference>
<dbReference type="SUPFAM" id="SSF54695">
    <property type="entry name" value="POZ domain"/>
    <property type="match status" value="4"/>
</dbReference>
<feature type="domain" description="BTB" evidence="3">
    <location>
        <begin position="1277"/>
        <end position="1351"/>
    </location>
</feature>
<dbReference type="Pfam" id="PF00651">
    <property type="entry name" value="BTB"/>
    <property type="match status" value="3"/>
</dbReference>
<accession>A0ABN8LVS8</accession>
<dbReference type="Gene3D" id="1.25.40.420">
    <property type="match status" value="4"/>
</dbReference>
<evidence type="ECO:0000313" key="5">
    <source>
        <dbReference type="Proteomes" id="UP001159427"/>
    </source>
</evidence>
<dbReference type="SMART" id="SM00875">
    <property type="entry name" value="BACK"/>
    <property type="match status" value="4"/>
</dbReference>
<dbReference type="Gene3D" id="2.60.120.820">
    <property type="entry name" value="PHR domain"/>
    <property type="match status" value="3"/>
</dbReference>
<proteinExistence type="predicted"/>
<dbReference type="EMBL" id="CALNXI010000123">
    <property type="protein sequence ID" value="CAH3019679.1"/>
    <property type="molecule type" value="Genomic_DNA"/>
</dbReference>
<feature type="domain" description="BTB" evidence="3">
    <location>
        <begin position="445"/>
        <end position="519"/>
    </location>
</feature>
<dbReference type="InterPro" id="IPR011705">
    <property type="entry name" value="BACK"/>
</dbReference>
<name>A0ABN8LVS8_9CNID</name>
<keyword evidence="2" id="KW-0963">Cytoplasm</keyword>
<comment type="caution">
    <text evidence="4">The sequence shown here is derived from an EMBL/GenBank/DDBJ whole genome shotgun (WGS) entry which is preliminary data.</text>
</comment>
<dbReference type="InterPro" id="IPR011333">
    <property type="entry name" value="SKP1/BTB/POZ_sf"/>
</dbReference>
<evidence type="ECO:0000313" key="4">
    <source>
        <dbReference type="EMBL" id="CAH3019679.1"/>
    </source>
</evidence>
<organism evidence="4 5">
    <name type="scientific">Porites evermanni</name>
    <dbReference type="NCBI Taxonomy" id="104178"/>
    <lineage>
        <taxon>Eukaryota</taxon>
        <taxon>Metazoa</taxon>
        <taxon>Cnidaria</taxon>
        <taxon>Anthozoa</taxon>
        <taxon>Hexacorallia</taxon>
        <taxon>Scleractinia</taxon>
        <taxon>Fungiina</taxon>
        <taxon>Poritidae</taxon>
        <taxon>Porites</taxon>
    </lineage>
</organism>
<dbReference type="InterPro" id="IPR000210">
    <property type="entry name" value="BTB/POZ_dom"/>
</dbReference>